<dbReference type="AlphaFoldDB" id="A0A2I0CQA2"/>
<dbReference type="EMBL" id="PIYS01000015">
    <property type="protein sequence ID" value="PKF71322.1"/>
    <property type="molecule type" value="Genomic_DNA"/>
</dbReference>
<sequence>MDTLKPAPAPSQLLHDLESIRALLDEPQADAEPPLLTESITLDSIPLLSEIVAPPPAPVPPAAPRIDLDSELRAAAQLILQDVLDDFAPQIEAELRRRLQARLERLLREQQR</sequence>
<organism evidence="1 2">
    <name type="scientific">Pseudomonas fluvialis</name>
    <dbReference type="NCBI Taxonomy" id="1793966"/>
    <lineage>
        <taxon>Bacteria</taxon>
        <taxon>Pseudomonadati</taxon>
        <taxon>Pseudomonadota</taxon>
        <taxon>Gammaproteobacteria</taxon>
        <taxon>Pseudomonadales</taxon>
        <taxon>Pseudomonadaceae</taxon>
        <taxon>Pseudomonas</taxon>
    </lineage>
</organism>
<proteinExistence type="predicted"/>
<dbReference type="Proteomes" id="UP000242861">
    <property type="component" value="Unassembled WGS sequence"/>
</dbReference>
<dbReference type="RefSeq" id="WP_101193490.1">
    <property type="nucleotide sequence ID" value="NZ_JAYRQC010000021.1"/>
</dbReference>
<evidence type="ECO:0000313" key="1">
    <source>
        <dbReference type="EMBL" id="PKF71322.1"/>
    </source>
</evidence>
<protein>
    <submittedName>
        <fullName evidence="1">DNA polymerase III subunit chi</fullName>
    </submittedName>
</protein>
<comment type="caution">
    <text evidence="1">The sequence shown here is derived from an EMBL/GenBank/DDBJ whole genome shotgun (WGS) entry which is preliminary data.</text>
</comment>
<accession>A0A2I0CQA2</accession>
<name>A0A2I0CQA2_9PSED</name>
<gene>
    <name evidence="1" type="ORF">CW360_09235</name>
</gene>
<evidence type="ECO:0000313" key="2">
    <source>
        <dbReference type="Proteomes" id="UP000242861"/>
    </source>
</evidence>
<reference evidence="2" key="1">
    <citation type="submission" date="2017-12" db="EMBL/GenBank/DDBJ databases">
        <authorList>
            <person name="Yu X.-Y."/>
        </authorList>
    </citation>
    <scope>NUCLEOTIDE SEQUENCE [LARGE SCALE GENOMIC DNA]</scope>
    <source>
        <strain evidence="2">ZYSR67-Z</strain>
    </source>
</reference>